<gene>
    <name evidence="6" type="primary">argP_3</name>
    <name evidence="6" type="ORF">LMG29542_08338</name>
</gene>
<proteinExistence type="inferred from homology"/>
<reference evidence="6 7" key="1">
    <citation type="submission" date="2020-04" db="EMBL/GenBank/DDBJ databases">
        <authorList>
            <person name="De Canck E."/>
        </authorList>
    </citation>
    <scope>NUCLEOTIDE SEQUENCE [LARGE SCALE GENOMIC DNA]</scope>
    <source>
        <strain evidence="6 7">LMG 29542</strain>
    </source>
</reference>
<protein>
    <submittedName>
        <fullName evidence="6">HTH-type transcriptional regulator ArgP</fullName>
    </submittedName>
</protein>
<evidence type="ECO:0000256" key="3">
    <source>
        <dbReference type="ARBA" id="ARBA00023125"/>
    </source>
</evidence>
<dbReference type="Gene3D" id="1.10.10.10">
    <property type="entry name" value="Winged helix-like DNA-binding domain superfamily/Winged helix DNA-binding domain"/>
    <property type="match status" value="1"/>
</dbReference>
<dbReference type="PROSITE" id="PS50931">
    <property type="entry name" value="HTH_LYSR"/>
    <property type="match status" value="1"/>
</dbReference>
<name>A0A6J5FCG6_9BURK</name>
<dbReference type="CDD" id="cd05466">
    <property type="entry name" value="PBP2_LTTR_substrate"/>
    <property type="match status" value="1"/>
</dbReference>
<dbReference type="EMBL" id="CADIKH010000212">
    <property type="protein sequence ID" value="CAB3774956.1"/>
    <property type="molecule type" value="Genomic_DNA"/>
</dbReference>
<dbReference type="Pfam" id="PF03466">
    <property type="entry name" value="LysR_substrate"/>
    <property type="match status" value="1"/>
</dbReference>
<dbReference type="InterPro" id="IPR036388">
    <property type="entry name" value="WH-like_DNA-bd_sf"/>
</dbReference>
<dbReference type="SUPFAM" id="SSF46785">
    <property type="entry name" value="Winged helix' DNA-binding domain"/>
    <property type="match status" value="1"/>
</dbReference>
<dbReference type="SUPFAM" id="SSF53850">
    <property type="entry name" value="Periplasmic binding protein-like II"/>
    <property type="match status" value="1"/>
</dbReference>
<comment type="similarity">
    <text evidence="1">Belongs to the LysR transcriptional regulatory family.</text>
</comment>
<dbReference type="AlphaFoldDB" id="A0A6J5FCG6"/>
<keyword evidence="2" id="KW-0805">Transcription regulation</keyword>
<evidence type="ECO:0000259" key="5">
    <source>
        <dbReference type="PROSITE" id="PS50931"/>
    </source>
</evidence>
<dbReference type="GO" id="GO:0000976">
    <property type="term" value="F:transcription cis-regulatory region binding"/>
    <property type="evidence" value="ECO:0007669"/>
    <property type="project" value="TreeGrafter"/>
</dbReference>
<keyword evidence="7" id="KW-1185">Reference proteome</keyword>
<evidence type="ECO:0000256" key="4">
    <source>
        <dbReference type="ARBA" id="ARBA00023163"/>
    </source>
</evidence>
<dbReference type="InterPro" id="IPR005119">
    <property type="entry name" value="LysR_subst-bd"/>
</dbReference>
<dbReference type="InterPro" id="IPR000847">
    <property type="entry name" value="LysR_HTH_N"/>
</dbReference>
<organism evidence="6 7">
    <name type="scientific">Paraburkholderia humisilvae</name>
    <dbReference type="NCBI Taxonomy" id="627669"/>
    <lineage>
        <taxon>Bacteria</taxon>
        <taxon>Pseudomonadati</taxon>
        <taxon>Pseudomonadota</taxon>
        <taxon>Betaproteobacteria</taxon>
        <taxon>Burkholderiales</taxon>
        <taxon>Burkholderiaceae</taxon>
        <taxon>Paraburkholderia</taxon>
    </lineage>
</organism>
<evidence type="ECO:0000313" key="7">
    <source>
        <dbReference type="Proteomes" id="UP000494363"/>
    </source>
</evidence>
<dbReference type="GO" id="GO:0003700">
    <property type="term" value="F:DNA-binding transcription factor activity"/>
    <property type="evidence" value="ECO:0007669"/>
    <property type="project" value="InterPro"/>
</dbReference>
<dbReference type="Pfam" id="PF00126">
    <property type="entry name" value="HTH_1"/>
    <property type="match status" value="1"/>
</dbReference>
<dbReference type="PANTHER" id="PTHR30126:SF39">
    <property type="entry name" value="HTH-TYPE TRANSCRIPTIONAL REGULATOR CYSL"/>
    <property type="match status" value="1"/>
</dbReference>
<feature type="domain" description="HTH lysR-type" evidence="5">
    <location>
        <begin position="1"/>
        <end position="59"/>
    </location>
</feature>
<dbReference type="Proteomes" id="UP000494363">
    <property type="component" value="Unassembled WGS sequence"/>
</dbReference>
<accession>A0A6J5FCG6</accession>
<evidence type="ECO:0000256" key="2">
    <source>
        <dbReference type="ARBA" id="ARBA00023015"/>
    </source>
</evidence>
<dbReference type="PANTHER" id="PTHR30126">
    <property type="entry name" value="HTH-TYPE TRANSCRIPTIONAL REGULATOR"/>
    <property type="match status" value="1"/>
</dbReference>
<evidence type="ECO:0000256" key="1">
    <source>
        <dbReference type="ARBA" id="ARBA00009437"/>
    </source>
</evidence>
<evidence type="ECO:0000313" key="6">
    <source>
        <dbReference type="EMBL" id="CAB3774956.1"/>
    </source>
</evidence>
<keyword evidence="4" id="KW-0804">Transcription</keyword>
<dbReference type="InterPro" id="IPR036390">
    <property type="entry name" value="WH_DNA-bd_sf"/>
</dbReference>
<dbReference type="RefSeq" id="WP_175233372.1">
    <property type="nucleotide sequence ID" value="NZ_CADIKH010000212.1"/>
</dbReference>
<dbReference type="PRINTS" id="PR00039">
    <property type="entry name" value="HTHLYSR"/>
</dbReference>
<dbReference type="Gene3D" id="3.40.190.290">
    <property type="match status" value="1"/>
</dbReference>
<sequence>MSHLTHLRTFLDAYRLKSFSRAATHLGITQPAASLHVQALEALIGKPLFARCARGVVATEAADELARSVGPLLDGLETKLASYKTGSALGGAIHIAGPADFIGSCVASGLTRLLNEGFLIRFHTGNKDRIYSLLNASTVDLAIIASPPDEHSHGFARLLTERFLLVLSPEMAARIGEQPSAEILANQPLIAYDEDLPLIRVVWTSMFHIAPTLQAAFTVPDLRIVEKLVIAGHGWTVLPDYLCANALASGTLVAISPRHTAPTNDLFLAWNKMAMRNPRIAYVRDFIVGLFETETATEA</sequence>
<keyword evidence="3" id="KW-0238">DNA-binding</keyword>